<dbReference type="Proteomes" id="UP001482620">
    <property type="component" value="Unassembled WGS sequence"/>
</dbReference>
<gene>
    <name evidence="1" type="ORF">ILYODFUR_031142</name>
</gene>
<accession>A0ABV0VJF0</accession>
<name>A0ABV0VJF0_9TELE</name>
<evidence type="ECO:0000313" key="2">
    <source>
        <dbReference type="Proteomes" id="UP001482620"/>
    </source>
</evidence>
<keyword evidence="2" id="KW-1185">Reference proteome</keyword>
<sequence>PNSISCTLNRQGPSKACSWPRPLNLRGCVVVCRGSEENEGLLKVQDKAGMEVLAKIHSDHVLRHTYKNISGTQL</sequence>
<dbReference type="EMBL" id="JAHRIQ010109035">
    <property type="protein sequence ID" value="MEQ2257105.1"/>
    <property type="molecule type" value="Genomic_DNA"/>
</dbReference>
<reference evidence="1 2" key="1">
    <citation type="submission" date="2021-06" db="EMBL/GenBank/DDBJ databases">
        <authorList>
            <person name="Palmer J.M."/>
        </authorList>
    </citation>
    <scope>NUCLEOTIDE SEQUENCE [LARGE SCALE GENOMIC DNA]</scope>
    <source>
        <strain evidence="2">if_2019</strain>
        <tissue evidence="1">Muscle</tissue>
    </source>
</reference>
<feature type="non-terminal residue" evidence="1">
    <location>
        <position position="1"/>
    </location>
</feature>
<evidence type="ECO:0000313" key="1">
    <source>
        <dbReference type="EMBL" id="MEQ2257105.1"/>
    </source>
</evidence>
<comment type="caution">
    <text evidence="1">The sequence shown here is derived from an EMBL/GenBank/DDBJ whole genome shotgun (WGS) entry which is preliminary data.</text>
</comment>
<organism evidence="1 2">
    <name type="scientific">Ilyodon furcidens</name>
    <name type="common">goldbreast splitfin</name>
    <dbReference type="NCBI Taxonomy" id="33524"/>
    <lineage>
        <taxon>Eukaryota</taxon>
        <taxon>Metazoa</taxon>
        <taxon>Chordata</taxon>
        <taxon>Craniata</taxon>
        <taxon>Vertebrata</taxon>
        <taxon>Euteleostomi</taxon>
        <taxon>Actinopterygii</taxon>
        <taxon>Neopterygii</taxon>
        <taxon>Teleostei</taxon>
        <taxon>Neoteleostei</taxon>
        <taxon>Acanthomorphata</taxon>
        <taxon>Ovalentaria</taxon>
        <taxon>Atherinomorphae</taxon>
        <taxon>Cyprinodontiformes</taxon>
        <taxon>Goodeidae</taxon>
        <taxon>Ilyodon</taxon>
    </lineage>
</organism>
<protein>
    <submittedName>
        <fullName evidence="1">Uncharacterized protein</fullName>
    </submittedName>
</protein>
<proteinExistence type="predicted"/>